<comment type="caution">
    <text evidence="2">The sequence shown here is derived from an EMBL/GenBank/DDBJ whole genome shotgun (WGS) entry which is preliminary data.</text>
</comment>
<gene>
    <name evidence="2" type="ORF">HMPREF9446_01613</name>
</gene>
<protein>
    <submittedName>
        <fullName evidence="2">Monovalent cation/H+ antiporter subunit C domain protein</fullName>
    </submittedName>
</protein>
<dbReference type="Proteomes" id="UP000003416">
    <property type="component" value="Unassembled WGS sequence"/>
</dbReference>
<reference evidence="2 3" key="1">
    <citation type="submission" date="2011-02" db="EMBL/GenBank/DDBJ databases">
        <authorList>
            <person name="Weinstock G."/>
            <person name="Sodergren E."/>
            <person name="Clifton S."/>
            <person name="Fulton L."/>
            <person name="Fulton B."/>
            <person name="Courtney L."/>
            <person name="Fronick C."/>
            <person name="Harrison M."/>
            <person name="Strong C."/>
            <person name="Farmer C."/>
            <person name="Delahaunty K."/>
            <person name="Markovic C."/>
            <person name="Hall O."/>
            <person name="Minx P."/>
            <person name="Tomlinson C."/>
            <person name="Mitreva M."/>
            <person name="Hou S."/>
            <person name="Chen J."/>
            <person name="Wollam A."/>
            <person name="Pepin K.H."/>
            <person name="Johnson M."/>
            <person name="Bhonagiri V."/>
            <person name="Zhang X."/>
            <person name="Suruliraj S."/>
            <person name="Warren W."/>
            <person name="Chinwalla A."/>
            <person name="Mardis E.R."/>
            <person name="Wilson R.K."/>
        </authorList>
    </citation>
    <scope>NUCLEOTIDE SEQUENCE [LARGE SCALE GENOMIC DNA]</scope>
    <source>
        <strain evidence="2 3">YIT 12057</strain>
    </source>
</reference>
<proteinExistence type="predicted"/>
<dbReference type="STRING" id="763034.HMPREF9446_01613"/>
<dbReference type="AlphaFoldDB" id="F3PS80"/>
<evidence type="ECO:0000256" key="1">
    <source>
        <dbReference type="SAM" id="Phobius"/>
    </source>
</evidence>
<name>F3PS80_9BACE</name>
<keyword evidence="1" id="KW-1133">Transmembrane helix</keyword>
<organism evidence="2 3">
    <name type="scientific">Bacteroides fluxus YIT 12057</name>
    <dbReference type="NCBI Taxonomy" id="763034"/>
    <lineage>
        <taxon>Bacteria</taxon>
        <taxon>Pseudomonadati</taxon>
        <taxon>Bacteroidota</taxon>
        <taxon>Bacteroidia</taxon>
        <taxon>Bacteroidales</taxon>
        <taxon>Bacteroidaceae</taxon>
        <taxon>Bacteroides</taxon>
    </lineage>
</organism>
<evidence type="ECO:0000313" key="2">
    <source>
        <dbReference type="EMBL" id="EGF57534.1"/>
    </source>
</evidence>
<dbReference type="EMBL" id="AFBN01000028">
    <property type="protein sequence ID" value="EGF57534.1"/>
    <property type="molecule type" value="Genomic_DNA"/>
</dbReference>
<keyword evidence="1" id="KW-0812">Transmembrane</keyword>
<dbReference type="HOGENOM" id="CLU_2969746_0_0_10"/>
<feature type="transmembrane region" description="Helical" evidence="1">
    <location>
        <begin position="7"/>
        <end position="23"/>
    </location>
</feature>
<keyword evidence="1" id="KW-0472">Membrane</keyword>
<sequence>MIITTKIGYITHIIILTSANNIVSTSPDVVILATFVFSFATIHCLRNLAQKKKYFFYS</sequence>
<keyword evidence="3" id="KW-1185">Reference proteome</keyword>
<accession>F3PS80</accession>
<evidence type="ECO:0000313" key="3">
    <source>
        <dbReference type="Proteomes" id="UP000003416"/>
    </source>
</evidence>
<feature type="transmembrane region" description="Helical" evidence="1">
    <location>
        <begin position="29"/>
        <end position="49"/>
    </location>
</feature>